<evidence type="ECO:0000313" key="5">
    <source>
        <dbReference type="EMBL" id="GID78265.1"/>
    </source>
</evidence>
<reference evidence="5 6" key="1">
    <citation type="submission" date="2021-01" db="EMBL/GenBank/DDBJ databases">
        <title>Whole genome shotgun sequence of Actinoplanes deccanensis NBRC 13994.</title>
        <authorList>
            <person name="Komaki H."/>
            <person name="Tamura T."/>
        </authorList>
    </citation>
    <scope>NUCLEOTIDE SEQUENCE [LARGE SCALE GENOMIC DNA]</scope>
    <source>
        <strain evidence="5 6">NBRC 13994</strain>
    </source>
</reference>
<dbReference type="SUPFAM" id="SSF46689">
    <property type="entry name" value="Homeodomain-like"/>
    <property type="match status" value="1"/>
</dbReference>
<evidence type="ECO:0000313" key="6">
    <source>
        <dbReference type="Proteomes" id="UP000609879"/>
    </source>
</evidence>
<keyword evidence="6" id="KW-1185">Reference proteome</keyword>
<dbReference type="Pfam" id="PF14525">
    <property type="entry name" value="AraC_binding_2"/>
    <property type="match status" value="1"/>
</dbReference>
<dbReference type="Gene3D" id="1.10.10.60">
    <property type="entry name" value="Homeodomain-like"/>
    <property type="match status" value="1"/>
</dbReference>
<gene>
    <name evidence="5" type="ORF">Ade02nite_69060</name>
</gene>
<dbReference type="RefSeq" id="WP_203773027.1">
    <property type="nucleotide sequence ID" value="NZ_BAAABO010000028.1"/>
</dbReference>
<dbReference type="InterPro" id="IPR050204">
    <property type="entry name" value="AraC_XylS_family_regulators"/>
</dbReference>
<dbReference type="PROSITE" id="PS01124">
    <property type="entry name" value="HTH_ARAC_FAMILY_2"/>
    <property type="match status" value="1"/>
</dbReference>
<dbReference type="InterPro" id="IPR009057">
    <property type="entry name" value="Homeodomain-like_sf"/>
</dbReference>
<evidence type="ECO:0000256" key="2">
    <source>
        <dbReference type="ARBA" id="ARBA00023125"/>
    </source>
</evidence>
<keyword evidence="3" id="KW-0804">Transcription</keyword>
<accession>A0ABQ3YEA8</accession>
<dbReference type="PANTHER" id="PTHR46796:SF12">
    <property type="entry name" value="HTH-TYPE DNA-BINDING TRANSCRIPTIONAL ACTIVATOR EUTR"/>
    <property type="match status" value="1"/>
</dbReference>
<dbReference type="InterPro" id="IPR035418">
    <property type="entry name" value="AraC-bd_2"/>
</dbReference>
<name>A0ABQ3YEA8_9ACTN</name>
<keyword evidence="1" id="KW-0805">Transcription regulation</keyword>
<feature type="domain" description="HTH araC/xylS-type" evidence="4">
    <location>
        <begin position="226"/>
        <end position="327"/>
    </location>
</feature>
<sequence>MTTTSLTGAERLSMRSADVDEIRSFGGRHYYPRKFFHPLGRHGRLDARFDLLRLGPLTIGDCRYGAEVTLGYENPDAYQVGVPLAGRLEARQGGRAVVGAGGHASLFGVGEEVVIDRWGADCRQLGVKIARGALERQLRTLTGADRGGPIRLPAQLDITAGLGRSWAAMIRLVAAEFGNDTGLLREPLIVQQLQDSLTIGLLLAVDHADHDLLTRQPLAFRPQPVRRAVDAIQADPRRPFTLAELAALSGVTGRTLQACFRRYLGCTPMGYLRDVRLACAHEELRASDPGLTTVADVARRWGFAHLGRFATSYRTRYGTHPHRTLRSA</sequence>
<dbReference type="SMART" id="SM00342">
    <property type="entry name" value="HTH_ARAC"/>
    <property type="match status" value="1"/>
</dbReference>
<dbReference type="EMBL" id="BOMI01000144">
    <property type="protein sequence ID" value="GID78265.1"/>
    <property type="molecule type" value="Genomic_DNA"/>
</dbReference>
<comment type="caution">
    <text evidence="5">The sequence shown here is derived from an EMBL/GenBank/DDBJ whole genome shotgun (WGS) entry which is preliminary data.</text>
</comment>
<evidence type="ECO:0000256" key="3">
    <source>
        <dbReference type="ARBA" id="ARBA00023163"/>
    </source>
</evidence>
<dbReference type="Proteomes" id="UP000609879">
    <property type="component" value="Unassembled WGS sequence"/>
</dbReference>
<evidence type="ECO:0000256" key="1">
    <source>
        <dbReference type="ARBA" id="ARBA00023015"/>
    </source>
</evidence>
<keyword evidence="2" id="KW-0238">DNA-binding</keyword>
<protein>
    <recommendedName>
        <fullName evidence="4">HTH araC/xylS-type domain-containing protein</fullName>
    </recommendedName>
</protein>
<dbReference type="Pfam" id="PF12833">
    <property type="entry name" value="HTH_18"/>
    <property type="match status" value="1"/>
</dbReference>
<dbReference type="PANTHER" id="PTHR46796">
    <property type="entry name" value="HTH-TYPE TRANSCRIPTIONAL ACTIVATOR RHAS-RELATED"/>
    <property type="match status" value="1"/>
</dbReference>
<dbReference type="InterPro" id="IPR018060">
    <property type="entry name" value="HTH_AraC"/>
</dbReference>
<proteinExistence type="predicted"/>
<organism evidence="5 6">
    <name type="scientific">Paractinoplanes deccanensis</name>
    <dbReference type="NCBI Taxonomy" id="113561"/>
    <lineage>
        <taxon>Bacteria</taxon>
        <taxon>Bacillati</taxon>
        <taxon>Actinomycetota</taxon>
        <taxon>Actinomycetes</taxon>
        <taxon>Micromonosporales</taxon>
        <taxon>Micromonosporaceae</taxon>
        <taxon>Paractinoplanes</taxon>
    </lineage>
</organism>
<evidence type="ECO:0000259" key="4">
    <source>
        <dbReference type="PROSITE" id="PS01124"/>
    </source>
</evidence>